<dbReference type="EMBL" id="JAUJEB010000003">
    <property type="protein sequence ID" value="MDN5213371.1"/>
    <property type="molecule type" value="Genomic_DNA"/>
</dbReference>
<dbReference type="Gene3D" id="3.30.200.20">
    <property type="entry name" value="Phosphorylase Kinase, domain 1"/>
    <property type="match status" value="1"/>
</dbReference>
<keyword evidence="4" id="KW-1185">Reference proteome</keyword>
<dbReference type="SUPFAM" id="SSF56112">
    <property type="entry name" value="Protein kinase-like (PK-like)"/>
    <property type="match status" value="1"/>
</dbReference>
<evidence type="ECO:0000256" key="1">
    <source>
        <dbReference type="ARBA" id="ARBA00038240"/>
    </source>
</evidence>
<protein>
    <submittedName>
        <fullName evidence="3">Phosphotransferase</fullName>
    </submittedName>
</protein>
<dbReference type="InterPro" id="IPR011009">
    <property type="entry name" value="Kinase-like_dom_sf"/>
</dbReference>
<evidence type="ECO:0000313" key="4">
    <source>
        <dbReference type="Proteomes" id="UP001172083"/>
    </source>
</evidence>
<sequence length="339" mass="39651">MTTFPVTDSTLSASHLASFIRETYGLAEKTTCKVFRTGINHTYMVSGNHLKYVWRVYSYNWRSETEILEELRLLNILKENDIPVSYPIMDKNQNYIQTLHAPEGKRYAVLFSFAEGEKIRDLSKETCQIIGSVMARIHKVTVHKTLDRIKYNPETLTLLPYQYACRHYAEGMEEMQFVKAAGKAITQLFERANVRQIRPGIVHMDMWYDNMNIKNESLVTLFDFDFCGNGWLILDIAYFNLQLFNTTPDKAIYEEKMENFMQGYEAITPITPDEKKILPYAGMASWIFYLGVQAQRFDNWSNIFFTNNYLKHYIGLVKRWMEHHGITIDTLQNEVANQS</sequence>
<dbReference type="PANTHER" id="PTHR21064:SF6">
    <property type="entry name" value="AMINOGLYCOSIDE PHOSPHOTRANSFERASE DOMAIN-CONTAINING PROTEIN"/>
    <property type="match status" value="1"/>
</dbReference>
<accession>A0ABT8L8I2</accession>
<reference evidence="3" key="1">
    <citation type="submission" date="2023-06" db="EMBL/GenBank/DDBJ databases">
        <title>Genomic of Agaribacillus aureum.</title>
        <authorList>
            <person name="Wang G."/>
        </authorList>
    </citation>
    <scope>NUCLEOTIDE SEQUENCE</scope>
    <source>
        <strain evidence="3">BMA12</strain>
    </source>
</reference>
<dbReference type="PANTHER" id="PTHR21064">
    <property type="entry name" value="AMINOGLYCOSIDE PHOSPHOTRANSFERASE DOMAIN-CONTAINING PROTEIN-RELATED"/>
    <property type="match status" value="1"/>
</dbReference>
<comment type="caution">
    <text evidence="3">The sequence shown here is derived from an EMBL/GenBank/DDBJ whole genome shotgun (WGS) entry which is preliminary data.</text>
</comment>
<proteinExistence type="inferred from homology"/>
<evidence type="ECO:0000313" key="3">
    <source>
        <dbReference type="EMBL" id="MDN5213371.1"/>
    </source>
</evidence>
<gene>
    <name evidence="3" type="ORF">QQ020_14975</name>
</gene>
<evidence type="ECO:0000259" key="2">
    <source>
        <dbReference type="Pfam" id="PF01636"/>
    </source>
</evidence>
<dbReference type="Pfam" id="PF01636">
    <property type="entry name" value="APH"/>
    <property type="match status" value="1"/>
</dbReference>
<organism evidence="3 4">
    <name type="scientific">Agaribacillus aureus</name>
    <dbReference type="NCBI Taxonomy" id="3051825"/>
    <lineage>
        <taxon>Bacteria</taxon>
        <taxon>Pseudomonadati</taxon>
        <taxon>Bacteroidota</taxon>
        <taxon>Cytophagia</taxon>
        <taxon>Cytophagales</taxon>
        <taxon>Splendidivirgaceae</taxon>
        <taxon>Agaribacillus</taxon>
    </lineage>
</organism>
<dbReference type="InterPro" id="IPR002575">
    <property type="entry name" value="Aminoglycoside_PTrfase"/>
</dbReference>
<dbReference type="Proteomes" id="UP001172083">
    <property type="component" value="Unassembled WGS sequence"/>
</dbReference>
<name>A0ABT8L8I2_9BACT</name>
<dbReference type="InterPro" id="IPR050249">
    <property type="entry name" value="Pseudomonas-type_ThrB"/>
</dbReference>
<feature type="domain" description="Aminoglycoside phosphotransferase" evidence="2">
    <location>
        <begin position="39"/>
        <end position="240"/>
    </location>
</feature>
<dbReference type="RefSeq" id="WP_346758711.1">
    <property type="nucleotide sequence ID" value="NZ_JAUJEB010000003.1"/>
</dbReference>
<comment type="similarity">
    <text evidence="1">Belongs to the pseudomonas-type ThrB family.</text>
</comment>
<dbReference type="Gene3D" id="3.90.1200.10">
    <property type="match status" value="1"/>
</dbReference>